<dbReference type="RefSeq" id="WP_131447648.1">
    <property type="nucleotide sequence ID" value="NZ_SJZB01000042.1"/>
</dbReference>
<keyword evidence="3 5" id="KW-1133">Transmembrane helix</keyword>
<dbReference type="EMBL" id="SJZB01000042">
    <property type="protein sequence ID" value="TCJ12825.1"/>
    <property type="molecule type" value="Genomic_DNA"/>
</dbReference>
<sequence>MEPETLTAANNDESNWGLFAHLSALVGFLIPFGSLIAPLIIWLTKGKESAYVGEQAREALNFQITMAIVFVVCFLLSFIVIGLFLMGIAAIADLVFVVLATVTASKGQLYRYPYTMRLVK</sequence>
<protein>
    <submittedName>
        <fullName evidence="6">DUF4870 domain-containing protein</fullName>
    </submittedName>
</protein>
<comment type="subcellular location">
    <subcellularLocation>
        <location evidence="1">Membrane</location>
        <topology evidence="1">Multi-pass membrane protein</topology>
    </subcellularLocation>
</comment>
<feature type="transmembrane region" description="Helical" evidence="5">
    <location>
        <begin position="20"/>
        <end position="43"/>
    </location>
</feature>
<feature type="transmembrane region" description="Helical" evidence="5">
    <location>
        <begin position="91"/>
        <end position="110"/>
    </location>
</feature>
<accession>A0A4R1B8A8</accession>
<dbReference type="InterPro" id="IPR019109">
    <property type="entry name" value="MamF_MmsF"/>
</dbReference>
<dbReference type="AlphaFoldDB" id="A0A4R1B8A8"/>
<proteinExistence type="predicted"/>
<dbReference type="OrthoDB" id="9808930at2"/>
<dbReference type="Proteomes" id="UP000295443">
    <property type="component" value="Unassembled WGS sequence"/>
</dbReference>
<organism evidence="6 7">
    <name type="scientific">Parasulfuritortus cantonensis</name>
    <dbReference type="NCBI Taxonomy" id="2528202"/>
    <lineage>
        <taxon>Bacteria</taxon>
        <taxon>Pseudomonadati</taxon>
        <taxon>Pseudomonadota</taxon>
        <taxon>Betaproteobacteria</taxon>
        <taxon>Nitrosomonadales</taxon>
        <taxon>Thiobacillaceae</taxon>
        <taxon>Parasulfuritortus</taxon>
    </lineage>
</organism>
<gene>
    <name evidence="6" type="ORF">EZJ19_11340</name>
</gene>
<keyword evidence="7" id="KW-1185">Reference proteome</keyword>
<evidence type="ECO:0000256" key="2">
    <source>
        <dbReference type="ARBA" id="ARBA00022692"/>
    </source>
</evidence>
<evidence type="ECO:0000256" key="1">
    <source>
        <dbReference type="ARBA" id="ARBA00004141"/>
    </source>
</evidence>
<evidence type="ECO:0000256" key="4">
    <source>
        <dbReference type="ARBA" id="ARBA00023136"/>
    </source>
</evidence>
<reference evidence="6 7" key="1">
    <citation type="submission" date="2019-03" db="EMBL/GenBank/DDBJ databases">
        <title>Genome sequence of Thiobacillaceae bacterium LSR1, a sulfur-oxidizing bacterium isolated from freshwater sediment.</title>
        <authorList>
            <person name="Li S."/>
        </authorList>
    </citation>
    <scope>NUCLEOTIDE SEQUENCE [LARGE SCALE GENOMIC DNA]</scope>
    <source>
        <strain evidence="6 7">LSR1</strain>
    </source>
</reference>
<evidence type="ECO:0000256" key="3">
    <source>
        <dbReference type="ARBA" id="ARBA00022989"/>
    </source>
</evidence>
<keyword evidence="4 5" id="KW-0472">Membrane</keyword>
<feature type="transmembrane region" description="Helical" evidence="5">
    <location>
        <begin position="64"/>
        <end position="85"/>
    </location>
</feature>
<dbReference type="Pfam" id="PF09685">
    <property type="entry name" value="MamF_MmsF"/>
    <property type="match status" value="1"/>
</dbReference>
<evidence type="ECO:0000256" key="5">
    <source>
        <dbReference type="SAM" id="Phobius"/>
    </source>
</evidence>
<keyword evidence="2 5" id="KW-0812">Transmembrane</keyword>
<comment type="caution">
    <text evidence="6">The sequence shown here is derived from an EMBL/GenBank/DDBJ whole genome shotgun (WGS) entry which is preliminary data.</text>
</comment>
<name>A0A4R1B8A8_9PROT</name>
<evidence type="ECO:0000313" key="7">
    <source>
        <dbReference type="Proteomes" id="UP000295443"/>
    </source>
</evidence>
<evidence type="ECO:0000313" key="6">
    <source>
        <dbReference type="EMBL" id="TCJ12825.1"/>
    </source>
</evidence>